<evidence type="ECO:0000313" key="8">
    <source>
        <dbReference type="Proteomes" id="UP001501169"/>
    </source>
</evidence>
<accession>A0ABN1EH40</accession>
<comment type="caution">
    <text evidence="7">The sequence shown here is derived from an EMBL/GenBank/DDBJ whole genome shotgun (WGS) entry which is preliminary data.</text>
</comment>
<comment type="catalytic activity">
    <reaction evidence="5">
        <text>6-carboxyhexanoyl-[ACP] methyl ester + H2O = 6-carboxyhexanoyl-[ACP] + methanol + H(+)</text>
        <dbReference type="Rhea" id="RHEA:42700"/>
        <dbReference type="Rhea" id="RHEA-COMP:9955"/>
        <dbReference type="Rhea" id="RHEA-COMP:10186"/>
        <dbReference type="ChEBI" id="CHEBI:15377"/>
        <dbReference type="ChEBI" id="CHEBI:15378"/>
        <dbReference type="ChEBI" id="CHEBI:17790"/>
        <dbReference type="ChEBI" id="CHEBI:78846"/>
        <dbReference type="ChEBI" id="CHEBI:82735"/>
        <dbReference type="EC" id="3.1.1.85"/>
    </reaction>
</comment>
<feature type="binding site" evidence="5">
    <location>
        <begin position="75"/>
        <end position="76"/>
    </location>
    <ligand>
        <name>substrate</name>
    </ligand>
</feature>
<keyword evidence="1 5" id="KW-0719">Serine esterase</keyword>
<dbReference type="NCBIfam" id="TIGR01738">
    <property type="entry name" value="bioH"/>
    <property type="match status" value="1"/>
</dbReference>
<dbReference type="InterPro" id="IPR010076">
    <property type="entry name" value="BioH"/>
</dbReference>
<dbReference type="Pfam" id="PF00561">
    <property type="entry name" value="Abhydrolase_1"/>
    <property type="match status" value="1"/>
</dbReference>
<dbReference type="InterPro" id="IPR029058">
    <property type="entry name" value="AB_hydrolase_fold"/>
</dbReference>
<dbReference type="EMBL" id="BAAAEO010000007">
    <property type="protein sequence ID" value="GAA0565606.1"/>
    <property type="molecule type" value="Genomic_DNA"/>
</dbReference>
<feature type="binding site" evidence="5">
    <location>
        <begin position="136"/>
        <end position="140"/>
    </location>
    <ligand>
        <name>substrate</name>
    </ligand>
</feature>
<evidence type="ECO:0000256" key="3">
    <source>
        <dbReference type="ARBA" id="ARBA00022756"/>
    </source>
</evidence>
<comment type="subunit">
    <text evidence="5">Monomer.</text>
</comment>
<comment type="pathway">
    <text evidence="5">Cofactor biosynthesis; biotin biosynthesis.</text>
</comment>
<dbReference type="RefSeq" id="WP_226768178.1">
    <property type="nucleotide sequence ID" value="NZ_BAAAEO010000007.1"/>
</dbReference>
<dbReference type="InterPro" id="IPR050228">
    <property type="entry name" value="Carboxylesterase_BioH"/>
</dbReference>
<keyword evidence="2 5" id="KW-0963">Cytoplasm</keyword>
<dbReference type="EC" id="3.1.1.85" evidence="5"/>
<evidence type="ECO:0000256" key="2">
    <source>
        <dbReference type="ARBA" id="ARBA00022490"/>
    </source>
</evidence>
<feature type="active site" evidence="5">
    <location>
        <position position="199"/>
    </location>
</feature>
<dbReference type="SUPFAM" id="SSF53474">
    <property type="entry name" value="alpha/beta-Hydrolases"/>
    <property type="match status" value="1"/>
</dbReference>
<evidence type="ECO:0000256" key="5">
    <source>
        <dbReference type="HAMAP-Rule" id="MF_01260"/>
    </source>
</evidence>
<evidence type="ECO:0000259" key="6">
    <source>
        <dbReference type="Pfam" id="PF00561"/>
    </source>
</evidence>
<feature type="binding site" evidence="5">
    <location>
        <position position="227"/>
    </location>
    <ligand>
        <name>substrate</name>
    </ligand>
</feature>
<proteinExistence type="inferred from homology"/>
<feature type="active site" description="Nucleophile" evidence="5">
    <location>
        <position position="75"/>
    </location>
</feature>
<name>A0ABN1EH40_9GAMM</name>
<comment type="similarity">
    <text evidence="5">Belongs to the AB hydrolase superfamily. Carboxylesterase BioH family.</text>
</comment>
<dbReference type="Gene3D" id="3.40.50.1820">
    <property type="entry name" value="alpha/beta hydrolase"/>
    <property type="match status" value="1"/>
</dbReference>
<comment type="function">
    <text evidence="5">The physiological role of BioH is to remove the methyl group introduced by BioC when the pimeloyl moiety is complete. It allows to synthesize pimeloyl-ACP via the fatty acid synthetic pathway through the hydrolysis of the ester bonds of pimeloyl-ACP esters.</text>
</comment>
<gene>
    <name evidence="5 7" type="primary">bioH</name>
    <name evidence="7" type="ORF">GCM10009098_37160</name>
</gene>
<reference evidence="7 8" key="1">
    <citation type="journal article" date="2019" name="Int. J. Syst. Evol. Microbiol.">
        <title>The Global Catalogue of Microorganisms (GCM) 10K type strain sequencing project: providing services to taxonomists for standard genome sequencing and annotation.</title>
        <authorList>
            <consortium name="The Broad Institute Genomics Platform"/>
            <consortium name="The Broad Institute Genome Sequencing Center for Infectious Disease"/>
            <person name="Wu L."/>
            <person name="Ma J."/>
        </authorList>
    </citation>
    <scope>NUCLEOTIDE SEQUENCE [LARGE SCALE GENOMIC DNA]</scope>
    <source>
        <strain evidence="7 8">JCM 14331</strain>
    </source>
</reference>
<dbReference type="PRINTS" id="PR00111">
    <property type="entry name" value="ABHYDROLASE"/>
</dbReference>
<feature type="binding site" evidence="5">
    <location>
        <position position="14"/>
    </location>
    <ligand>
        <name>substrate</name>
    </ligand>
</feature>
<evidence type="ECO:0000256" key="1">
    <source>
        <dbReference type="ARBA" id="ARBA00022487"/>
    </source>
</evidence>
<dbReference type="PANTHER" id="PTHR43194">
    <property type="entry name" value="HYDROLASE ALPHA/BETA FOLD FAMILY"/>
    <property type="match status" value="1"/>
</dbReference>
<dbReference type="HAMAP" id="MF_01260">
    <property type="entry name" value="Carboxylester"/>
    <property type="match status" value="1"/>
</dbReference>
<keyword evidence="4 5" id="KW-0378">Hydrolase</keyword>
<sequence length="249" mass="27245">MMSDKPTLVLLHGWGMNQGVWRSVTSQFEHNVSLLTPDLPGFGLSQQYPIPYQLDAVIELLAEQLPDDSYLCGWSLGGLLAISLAKRFPHKVKQLGLVAASPCFVADAHWPGMAEHVLQQFAQALSNNLTQTIERFLAIQAMGSSNAREDIKALRQAIMAYPAAQPEAVVGALQLLKLDLRAEFAALTQPISGIFGRLDALVPADVVDALQLLNRNAQLSVIEHASHAPFISHPEAFNHWLSDWVGVKL</sequence>
<feature type="active site" evidence="5">
    <location>
        <position position="227"/>
    </location>
</feature>
<protein>
    <recommendedName>
        <fullName evidence="5">Pimeloyl-[acyl-carrier protein] methyl ester esterase</fullName>
        <ecNumber evidence="5">3.1.1.85</ecNumber>
    </recommendedName>
    <alternativeName>
        <fullName evidence="5">Biotin synthesis protein BioH</fullName>
    </alternativeName>
    <alternativeName>
        <fullName evidence="5">Carboxylesterase BioH</fullName>
    </alternativeName>
</protein>
<keyword evidence="8" id="KW-1185">Reference proteome</keyword>
<evidence type="ECO:0000256" key="4">
    <source>
        <dbReference type="ARBA" id="ARBA00022801"/>
    </source>
</evidence>
<keyword evidence="3 5" id="KW-0093">Biotin biosynthesis</keyword>
<dbReference type="PANTHER" id="PTHR43194:SF5">
    <property type="entry name" value="PIMELOYL-[ACYL-CARRIER PROTEIN] METHYL ESTER ESTERASE"/>
    <property type="match status" value="1"/>
</dbReference>
<comment type="subcellular location">
    <subcellularLocation>
        <location evidence="5">Cytoplasm</location>
    </subcellularLocation>
</comment>
<dbReference type="Proteomes" id="UP001501169">
    <property type="component" value="Unassembled WGS sequence"/>
</dbReference>
<organism evidence="7 8">
    <name type="scientific">Rheinheimera aquimaris</name>
    <dbReference type="NCBI Taxonomy" id="412437"/>
    <lineage>
        <taxon>Bacteria</taxon>
        <taxon>Pseudomonadati</taxon>
        <taxon>Pseudomonadota</taxon>
        <taxon>Gammaproteobacteria</taxon>
        <taxon>Chromatiales</taxon>
        <taxon>Chromatiaceae</taxon>
        <taxon>Rheinheimera</taxon>
    </lineage>
</organism>
<dbReference type="InterPro" id="IPR000073">
    <property type="entry name" value="AB_hydrolase_1"/>
</dbReference>
<evidence type="ECO:0000313" key="7">
    <source>
        <dbReference type="EMBL" id="GAA0565606.1"/>
    </source>
</evidence>
<feature type="domain" description="AB hydrolase-1" evidence="6">
    <location>
        <begin position="6"/>
        <end position="234"/>
    </location>
</feature>